<dbReference type="Proteomes" id="UP000199300">
    <property type="component" value="Unassembled WGS sequence"/>
</dbReference>
<proteinExistence type="predicted"/>
<evidence type="ECO:0000313" key="3">
    <source>
        <dbReference type="Proteomes" id="UP000199300"/>
    </source>
</evidence>
<reference evidence="2 3" key="1">
    <citation type="submission" date="2016-10" db="EMBL/GenBank/DDBJ databases">
        <authorList>
            <person name="de Groot N.N."/>
        </authorList>
    </citation>
    <scope>NUCLEOTIDE SEQUENCE [LARGE SCALE GENOMIC DNA]</scope>
    <source>
        <strain evidence="2 3">CGMCC 1.10434</strain>
    </source>
</reference>
<organism evidence="2 3">
    <name type="scientific">Amphibacillus marinus</name>
    <dbReference type="NCBI Taxonomy" id="872970"/>
    <lineage>
        <taxon>Bacteria</taxon>
        <taxon>Bacillati</taxon>
        <taxon>Bacillota</taxon>
        <taxon>Bacilli</taxon>
        <taxon>Bacillales</taxon>
        <taxon>Bacillaceae</taxon>
        <taxon>Amphibacillus</taxon>
    </lineage>
</organism>
<sequence>MVYLLVISYAVLFGSVGFRIRKHLLNKYLLSSRKGNGEHYLHEHDRRRMSIYHVLLITLYIIAVMAVIEQQAVRILLGSVPILGSGLIQMGFEWFTSSERKQAYVTGVVTTSILAWYLLSSFTIIQLML</sequence>
<gene>
    <name evidence="2" type="ORF">SAMN04488134_10511</name>
</gene>
<dbReference type="STRING" id="872970.SAMN04488134_10511"/>
<keyword evidence="1" id="KW-0472">Membrane</keyword>
<keyword evidence="3" id="KW-1185">Reference proteome</keyword>
<dbReference type="AlphaFoldDB" id="A0A1H8MV83"/>
<dbReference type="EMBL" id="FODJ01000005">
    <property type="protein sequence ID" value="SEO21174.1"/>
    <property type="molecule type" value="Genomic_DNA"/>
</dbReference>
<keyword evidence="1" id="KW-0812">Transmembrane</keyword>
<feature type="transmembrane region" description="Helical" evidence="1">
    <location>
        <begin position="104"/>
        <end position="125"/>
    </location>
</feature>
<name>A0A1H8MV83_9BACI</name>
<protein>
    <recommendedName>
        <fullName evidence="4">DUF4181 domain-containing protein</fullName>
    </recommendedName>
</protein>
<evidence type="ECO:0000313" key="2">
    <source>
        <dbReference type="EMBL" id="SEO21174.1"/>
    </source>
</evidence>
<evidence type="ECO:0000256" key="1">
    <source>
        <dbReference type="SAM" id="Phobius"/>
    </source>
</evidence>
<feature type="transmembrane region" description="Helical" evidence="1">
    <location>
        <begin position="75"/>
        <end position="92"/>
    </location>
</feature>
<keyword evidence="1" id="KW-1133">Transmembrane helix</keyword>
<accession>A0A1H8MV83</accession>
<evidence type="ECO:0008006" key="4">
    <source>
        <dbReference type="Google" id="ProtNLM"/>
    </source>
</evidence>
<dbReference type="RefSeq" id="WP_091496762.1">
    <property type="nucleotide sequence ID" value="NZ_FODJ01000005.1"/>
</dbReference>
<feature type="transmembrane region" description="Helical" evidence="1">
    <location>
        <begin position="50"/>
        <end position="68"/>
    </location>
</feature>